<dbReference type="Proteomes" id="UP000241854">
    <property type="component" value="Chromosome"/>
</dbReference>
<name>A0A2R4P0X4_9BACT</name>
<sequence>MSLNLLCFGVFAKAEQILNFINLGNGLADILYLILWSSSL</sequence>
<gene>
    <name evidence="1" type="ORF">CCS77_1275</name>
</gene>
<evidence type="ECO:0000313" key="2">
    <source>
        <dbReference type="Proteomes" id="UP000241854"/>
    </source>
</evidence>
<evidence type="ECO:0000313" key="1">
    <source>
        <dbReference type="EMBL" id="AVX44336.1"/>
    </source>
</evidence>
<accession>A0A2R4P0X4</accession>
<dbReference type="AlphaFoldDB" id="A0A2R4P0X4"/>
<protein>
    <submittedName>
        <fullName evidence="1">Uncharacterized protein</fullName>
    </submittedName>
</protein>
<proteinExistence type="predicted"/>
<dbReference type="EMBL" id="CP021642">
    <property type="protein sequence ID" value="AVX44336.1"/>
    <property type="molecule type" value="Genomic_DNA"/>
</dbReference>
<reference evidence="1 2" key="1">
    <citation type="journal article" date="2018" name="Emerg. Microbes Infect.">
        <title>Genomic analysis of oral Campylobacter concisus strains identified a potential bacterial molecular marker associated with active Crohn's disease.</title>
        <authorList>
            <person name="Liu F."/>
            <person name="Ma R."/>
            <person name="Tay C.Y.A."/>
            <person name="Octavia S."/>
            <person name="Lan R."/>
            <person name="Chung H.K.L."/>
            <person name="Riordan S.M."/>
            <person name="Grimm M.C."/>
            <person name="Leong R.W."/>
            <person name="Tanaka M.M."/>
            <person name="Connor S."/>
            <person name="Zhang L."/>
        </authorList>
    </citation>
    <scope>NUCLEOTIDE SEQUENCE [LARGE SCALE GENOMIC DNA]</scope>
    <source>
        <strain evidence="1 2">P2CDO4</strain>
    </source>
</reference>
<organism evidence="1 2">
    <name type="scientific">Campylobacter concisus</name>
    <dbReference type="NCBI Taxonomy" id="199"/>
    <lineage>
        <taxon>Bacteria</taxon>
        <taxon>Pseudomonadati</taxon>
        <taxon>Campylobacterota</taxon>
        <taxon>Epsilonproteobacteria</taxon>
        <taxon>Campylobacterales</taxon>
        <taxon>Campylobacteraceae</taxon>
        <taxon>Campylobacter</taxon>
    </lineage>
</organism>